<proteinExistence type="predicted"/>
<evidence type="ECO:0000256" key="1">
    <source>
        <dbReference type="ARBA" id="ARBA00023002"/>
    </source>
</evidence>
<dbReference type="InterPro" id="IPR051691">
    <property type="entry name" value="Metab_Enz_Cyan_OpOx_G3PDH"/>
</dbReference>
<feature type="region of interest" description="Disordered" evidence="2">
    <location>
        <begin position="105"/>
        <end position="128"/>
    </location>
</feature>
<reference evidence="4 5" key="1">
    <citation type="journal article" date="2017" name="New Microbes New Infect">
        <title>Genome sequence of 'Leucobacter massiliensis' sp. nov. isolated from human pharynx after travel to the 2014 Hajj.</title>
        <authorList>
            <person name="Leangapichart T."/>
            <person name="Gautret P."/>
            <person name="Nguyen T.T."/>
            <person name="Armstrong N."/>
            <person name="Rolain J.M."/>
        </authorList>
    </citation>
    <scope>NUCLEOTIDE SEQUENCE [LARGE SCALE GENOMIC DNA]</scope>
    <source>
        <strain evidence="4 5">122RC15</strain>
    </source>
</reference>
<dbReference type="InterPro" id="IPR007419">
    <property type="entry name" value="BFD-like_2Fe2S-bd_dom"/>
</dbReference>
<evidence type="ECO:0000259" key="3">
    <source>
        <dbReference type="Pfam" id="PF04324"/>
    </source>
</evidence>
<keyword evidence="5" id="KW-1185">Reference proteome</keyword>
<feature type="domain" description="BFD-like [2Fe-2S]-binding" evidence="3">
    <location>
        <begin position="24"/>
        <end position="76"/>
    </location>
</feature>
<dbReference type="OrthoDB" id="1145at2"/>
<evidence type="ECO:0000313" key="4">
    <source>
        <dbReference type="EMBL" id="PRI10750.1"/>
    </source>
</evidence>
<evidence type="ECO:0000313" key="5">
    <source>
        <dbReference type="Proteomes" id="UP000238650"/>
    </source>
</evidence>
<dbReference type="InterPro" id="IPR041854">
    <property type="entry name" value="BFD-like_2Fe2S-bd_dom_sf"/>
</dbReference>
<protein>
    <recommendedName>
        <fullName evidence="3">BFD-like [2Fe-2S]-binding domain-containing protein</fullName>
    </recommendedName>
</protein>
<keyword evidence="1" id="KW-0560">Oxidoreductase</keyword>
<sequence>MVIPGEGIDDEAGNMTRKEARRAVICPCHDVTVGDIEDAIAHGHTDPETIKRATAVYMGACQGKFCSPLVQRLLAERGVERVGEQRRPAARVPVAPVALGALIEVDPSAEREGTGAPAPRELPEGEAA</sequence>
<organism evidence="4 5">
    <name type="scientific">Leucobacter massiliensis</name>
    <dbReference type="NCBI Taxonomy" id="1686285"/>
    <lineage>
        <taxon>Bacteria</taxon>
        <taxon>Bacillati</taxon>
        <taxon>Actinomycetota</taxon>
        <taxon>Actinomycetes</taxon>
        <taxon>Micrococcales</taxon>
        <taxon>Microbacteriaceae</taxon>
        <taxon>Leucobacter</taxon>
    </lineage>
</organism>
<evidence type="ECO:0000256" key="2">
    <source>
        <dbReference type="SAM" id="MobiDB-lite"/>
    </source>
</evidence>
<gene>
    <name evidence="4" type="ORF">B4915_07565</name>
</gene>
<dbReference type="Pfam" id="PF04324">
    <property type="entry name" value="Fer2_BFD"/>
    <property type="match status" value="1"/>
</dbReference>
<dbReference type="CDD" id="cd19946">
    <property type="entry name" value="GlpA-like_Fer2_BFD-like"/>
    <property type="match status" value="1"/>
</dbReference>
<comment type="caution">
    <text evidence="4">The sequence shown here is derived from an EMBL/GenBank/DDBJ whole genome shotgun (WGS) entry which is preliminary data.</text>
</comment>
<dbReference type="PANTHER" id="PTHR42949:SF3">
    <property type="entry name" value="ANAEROBIC GLYCEROL-3-PHOSPHATE DEHYDROGENASE SUBUNIT B"/>
    <property type="match status" value="1"/>
</dbReference>
<dbReference type="EMBL" id="MWZD01000017">
    <property type="protein sequence ID" value="PRI10750.1"/>
    <property type="molecule type" value="Genomic_DNA"/>
</dbReference>
<dbReference type="AlphaFoldDB" id="A0A2S9QME5"/>
<dbReference type="GO" id="GO:0016491">
    <property type="term" value="F:oxidoreductase activity"/>
    <property type="evidence" value="ECO:0007669"/>
    <property type="project" value="UniProtKB-KW"/>
</dbReference>
<dbReference type="Gene3D" id="1.10.10.1100">
    <property type="entry name" value="BFD-like [2Fe-2S]-binding domain"/>
    <property type="match status" value="1"/>
</dbReference>
<dbReference type="PANTHER" id="PTHR42949">
    <property type="entry name" value="ANAEROBIC GLYCEROL-3-PHOSPHATE DEHYDROGENASE SUBUNIT B"/>
    <property type="match status" value="1"/>
</dbReference>
<name>A0A2S9QME5_9MICO</name>
<dbReference type="Proteomes" id="UP000238650">
    <property type="component" value="Unassembled WGS sequence"/>
</dbReference>
<accession>A0A2S9QME5</accession>